<dbReference type="InterPro" id="IPR037233">
    <property type="entry name" value="CcmK-like_sf"/>
</dbReference>
<evidence type="ECO:0000259" key="1">
    <source>
        <dbReference type="PROSITE" id="PS51931"/>
    </source>
</evidence>
<dbReference type="Proteomes" id="UP000602647">
    <property type="component" value="Unassembled WGS sequence"/>
</dbReference>
<evidence type="ECO:0000313" key="2">
    <source>
        <dbReference type="EMBL" id="MBC6681140.1"/>
    </source>
</evidence>
<dbReference type="PROSITE" id="PS51931">
    <property type="entry name" value="BMC_CP"/>
    <property type="match status" value="1"/>
</dbReference>
<proteinExistence type="predicted"/>
<evidence type="ECO:0000313" key="3">
    <source>
        <dbReference type="Proteomes" id="UP000602647"/>
    </source>
</evidence>
<feature type="domain" description="BMC circularly permuted" evidence="1">
    <location>
        <begin position="111"/>
        <end position="214"/>
    </location>
</feature>
<dbReference type="RefSeq" id="WP_187304236.1">
    <property type="nucleotide sequence ID" value="NZ_JACRYT010000026.1"/>
</dbReference>
<dbReference type="NCBIfam" id="TIGR04502">
    <property type="entry name" value="microcomp_EutL"/>
    <property type="match status" value="1"/>
</dbReference>
<dbReference type="InterPro" id="IPR030983">
    <property type="entry name" value="EutL"/>
</dbReference>
<protein>
    <submittedName>
        <fullName evidence="2">Ethanolamine utilization microcompartment protein EutL</fullName>
    </submittedName>
</protein>
<comment type="caution">
    <text evidence="2">The sequence shown here is derived from an EMBL/GenBank/DDBJ whole genome shotgun (WGS) entry which is preliminary data.</text>
</comment>
<keyword evidence="3" id="KW-1185">Reference proteome</keyword>
<dbReference type="Gene3D" id="3.30.70.1710">
    <property type="match status" value="2"/>
</dbReference>
<dbReference type="InterPro" id="IPR044870">
    <property type="entry name" value="BMC_CP"/>
</dbReference>
<reference evidence="2" key="1">
    <citation type="submission" date="2020-08" db="EMBL/GenBank/DDBJ databases">
        <title>Genome public.</title>
        <authorList>
            <person name="Liu C."/>
            <person name="Sun Q."/>
        </authorList>
    </citation>
    <scope>NUCLEOTIDE SEQUENCE</scope>
    <source>
        <strain evidence="2">BX12</strain>
    </source>
</reference>
<accession>A0A923NR34</accession>
<dbReference type="GO" id="GO:0031469">
    <property type="term" value="C:bacterial microcompartment"/>
    <property type="evidence" value="ECO:0007669"/>
    <property type="project" value="UniProtKB-SubCell"/>
</dbReference>
<dbReference type="NCBIfam" id="NF011934">
    <property type="entry name" value="PRK15405.1"/>
    <property type="match status" value="1"/>
</dbReference>
<dbReference type="GO" id="GO:0005198">
    <property type="term" value="F:structural molecule activity"/>
    <property type="evidence" value="ECO:0007669"/>
    <property type="project" value="InterPro"/>
</dbReference>
<name>A0A923NR34_9FIRM</name>
<dbReference type="AlphaFoldDB" id="A0A923NR34"/>
<dbReference type="EMBL" id="JACRYT010000026">
    <property type="protein sequence ID" value="MBC6681140.1"/>
    <property type="molecule type" value="Genomic_DNA"/>
</dbReference>
<sequence>MKGDKIKANVLSIQMIPNAEKELLRALHAPDHLPSLGILTTDLDDVSYAAMDEATKESNVRVIYAKSMYAGALNASTKLAGEFIGILAGQSPEDIKCGLKTAVYYMEQEAFFYSADDENRVTYFAHCISQTGSYLSEVAGIPKGQPIAYLIGPPNEAICGLDEALKRADVHMKVFYGPPTETNFAGGLLTGSREDCEEACSAFSEIINRISDNPKIF</sequence>
<gene>
    <name evidence="2" type="primary">eutL</name>
    <name evidence="2" type="ORF">H9L42_15060</name>
</gene>
<dbReference type="InterPro" id="IPR009193">
    <property type="entry name" value="EutL_PduB"/>
</dbReference>
<dbReference type="PIRSF" id="PIRSF012290">
    <property type="entry name" value="EutL_PduB"/>
    <property type="match status" value="1"/>
</dbReference>
<organism evidence="2 3">
    <name type="scientific">Zhenpiania hominis</name>
    <dbReference type="NCBI Taxonomy" id="2763644"/>
    <lineage>
        <taxon>Bacteria</taxon>
        <taxon>Bacillati</taxon>
        <taxon>Bacillota</taxon>
        <taxon>Clostridia</taxon>
        <taxon>Peptostreptococcales</taxon>
        <taxon>Anaerovoracaceae</taxon>
        <taxon>Zhenpiania</taxon>
    </lineage>
</organism>